<name>A0A6C0JAI9_9ZZZZ</name>
<protein>
    <submittedName>
        <fullName evidence="1">Uncharacterized protein</fullName>
    </submittedName>
</protein>
<proteinExistence type="predicted"/>
<dbReference type="GO" id="GO:0003677">
    <property type="term" value="F:DNA binding"/>
    <property type="evidence" value="ECO:0007669"/>
    <property type="project" value="InterPro"/>
</dbReference>
<evidence type="ECO:0000313" key="1">
    <source>
        <dbReference type="EMBL" id="QHU02659.1"/>
    </source>
</evidence>
<dbReference type="InterPro" id="IPR043928">
    <property type="entry name" value="DNVP"/>
</dbReference>
<dbReference type="AlphaFoldDB" id="A0A6C0JAI9"/>
<sequence length="95" mass="10795">MARFNKDKTGNILVRGKKFSQLKGSRAQVYHGTAYETTGGLTKPKLCQNKNGRIVSCKKQKSAKKDKRLEKAGYFTKKGKFGFVKKAPRKTRRKN</sequence>
<organism evidence="1">
    <name type="scientific">viral metagenome</name>
    <dbReference type="NCBI Taxonomy" id="1070528"/>
    <lineage>
        <taxon>unclassified sequences</taxon>
        <taxon>metagenomes</taxon>
        <taxon>organismal metagenomes</taxon>
    </lineage>
</organism>
<accession>A0A6C0JAI9</accession>
<dbReference type="Pfam" id="PF19060">
    <property type="entry name" value="DVNP"/>
    <property type="match status" value="1"/>
</dbReference>
<dbReference type="GO" id="GO:0051276">
    <property type="term" value="P:chromosome organization"/>
    <property type="evidence" value="ECO:0007669"/>
    <property type="project" value="InterPro"/>
</dbReference>
<reference evidence="1" key="1">
    <citation type="journal article" date="2020" name="Nature">
        <title>Giant virus diversity and host interactions through global metagenomics.</title>
        <authorList>
            <person name="Schulz F."/>
            <person name="Roux S."/>
            <person name="Paez-Espino D."/>
            <person name="Jungbluth S."/>
            <person name="Walsh D.A."/>
            <person name="Denef V.J."/>
            <person name="McMahon K.D."/>
            <person name="Konstantinidis K.T."/>
            <person name="Eloe-Fadrosh E.A."/>
            <person name="Kyrpides N.C."/>
            <person name="Woyke T."/>
        </authorList>
    </citation>
    <scope>NUCLEOTIDE SEQUENCE</scope>
    <source>
        <strain evidence="1">GVMAG-M-3300025880-76</strain>
    </source>
</reference>
<dbReference type="EMBL" id="MN740361">
    <property type="protein sequence ID" value="QHU02659.1"/>
    <property type="molecule type" value="Genomic_DNA"/>
</dbReference>